<feature type="domain" description="Antitoxin SocA-like Panacea" evidence="1">
    <location>
        <begin position="27"/>
        <end position="130"/>
    </location>
</feature>
<name>A0A7K3ULK7_9HYPH</name>
<evidence type="ECO:0000259" key="1">
    <source>
        <dbReference type="Pfam" id="PF13274"/>
    </source>
</evidence>
<accession>A0A7K3ULK7</accession>
<dbReference type="InterPro" id="IPR025272">
    <property type="entry name" value="SocA_Panacea"/>
</dbReference>
<dbReference type="Pfam" id="PF13274">
    <property type="entry name" value="SocA_Panacea"/>
    <property type="match status" value="1"/>
</dbReference>
<sequence>MYDVRAVANFVLDVAEAHGRNVSNLHINKIVYFLHADFLVAFSRPLVTAKIEAWTYGPVFRELYREFREFGDASIVGRARYLDPETGRKKNAEWHFTCEEEEFLRELVRKYVSMTPGALVAQSHIEGGPWDRTWNHETKTNASMKISDEAIKSWYERTVKH</sequence>
<comment type="caution">
    <text evidence="2">The sequence shown here is derived from an EMBL/GenBank/DDBJ whole genome shotgun (WGS) entry which is preliminary data.</text>
</comment>
<dbReference type="RefSeq" id="WP_164015973.1">
    <property type="nucleotide sequence ID" value="NZ_WUFT01000029.1"/>
</dbReference>
<protein>
    <submittedName>
        <fullName evidence="2">DUF4065 domain-containing protein</fullName>
    </submittedName>
</protein>
<gene>
    <name evidence="2" type="ORF">GR197_29300</name>
</gene>
<organism evidence="2 3">
    <name type="scientific">Rhizobium phaseoli</name>
    <dbReference type="NCBI Taxonomy" id="396"/>
    <lineage>
        <taxon>Bacteria</taxon>
        <taxon>Pseudomonadati</taxon>
        <taxon>Pseudomonadota</taxon>
        <taxon>Alphaproteobacteria</taxon>
        <taxon>Hyphomicrobiales</taxon>
        <taxon>Rhizobiaceae</taxon>
        <taxon>Rhizobium/Agrobacterium group</taxon>
        <taxon>Rhizobium</taxon>
    </lineage>
</organism>
<dbReference type="Proteomes" id="UP000471753">
    <property type="component" value="Unassembled WGS sequence"/>
</dbReference>
<proteinExistence type="predicted"/>
<dbReference type="EMBL" id="WUFT01000029">
    <property type="protein sequence ID" value="NEJ74576.1"/>
    <property type="molecule type" value="Genomic_DNA"/>
</dbReference>
<reference evidence="2 3" key="1">
    <citation type="submission" date="2019-12" db="EMBL/GenBank/DDBJ databases">
        <title>Rhizobium genotypes associated with high levels of biological nitrogen fixation by grain legumes in a temperate-maritime cropping system.</title>
        <authorList>
            <person name="Maluk M."/>
            <person name="Francesc Ferrando Molina F."/>
            <person name="Lopez Del Egido L."/>
            <person name="Lafos M."/>
            <person name="Langarica-Fuentes A."/>
            <person name="Gebre Yohannes G."/>
            <person name="Young M.W."/>
            <person name="Martin P."/>
            <person name="Gantlett R."/>
            <person name="Kenicer G."/>
            <person name="Hawes C."/>
            <person name="Begg G.S."/>
            <person name="Quilliam R.S."/>
            <person name="Squire G.R."/>
            <person name="Poole P.S."/>
            <person name="Young P.W."/>
            <person name="Iannetta P.M."/>
            <person name="James E.K."/>
        </authorList>
    </citation>
    <scope>NUCLEOTIDE SEQUENCE [LARGE SCALE GENOMIC DNA]</scope>
    <source>
        <strain evidence="2 3">JHI366</strain>
    </source>
</reference>
<evidence type="ECO:0000313" key="3">
    <source>
        <dbReference type="Proteomes" id="UP000471753"/>
    </source>
</evidence>
<dbReference type="AlphaFoldDB" id="A0A7K3ULK7"/>
<evidence type="ECO:0000313" key="2">
    <source>
        <dbReference type="EMBL" id="NEJ74576.1"/>
    </source>
</evidence>